<keyword evidence="2" id="KW-1185">Reference proteome</keyword>
<organism evidence="1 2">
    <name type="scientific">Punica granatum</name>
    <name type="common">Pomegranate</name>
    <dbReference type="NCBI Taxonomy" id="22663"/>
    <lineage>
        <taxon>Eukaryota</taxon>
        <taxon>Viridiplantae</taxon>
        <taxon>Streptophyta</taxon>
        <taxon>Embryophyta</taxon>
        <taxon>Tracheophyta</taxon>
        <taxon>Spermatophyta</taxon>
        <taxon>Magnoliopsida</taxon>
        <taxon>eudicotyledons</taxon>
        <taxon>Gunneridae</taxon>
        <taxon>Pentapetalae</taxon>
        <taxon>rosids</taxon>
        <taxon>malvids</taxon>
        <taxon>Myrtales</taxon>
        <taxon>Lythraceae</taxon>
        <taxon>Punica</taxon>
    </lineage>
</organism>
<comment type="caution">
    <text evidence="1">The sequence shown here is derived from an EMBL/GenBank/DDBJ whole genome shotgun (WGS) entry which is preliminary data.</text>
</comment>
<evidence type="ECO:0000313" key="2">
    <source>
        <dbReference type="Proteomes" id="UP000233551"/>
    </source>
</evidence>
<accession>A0A2I0IHX6</accession>
<protein>
    <submittedName>
        <fullName evidence="1">Uncharacterized protein</fullName>
    </submittedName>
</protein>
<dbReference type="AlphaFoldDB" id="A0A2I0IHX6"/>
<dbReference type="EMBL" id="PGOL01003058">
    <property type="protein sequence ID" value="PKI43320.1"/>
    <property type="molecule type" value="Genomic_DNA"/>
</dbReference>
<sequence>MRKTRKVTIYRPAPLLHLTSGLTREGERERGCPGYPKWYVCIVGLHRQGKVTNDLKGRRQPCLGGNSRLWGPTFGICSPPPQPNSLVHFCRPIYLSTAFLQLEAFYDSDLDYLSYEQTLRYRLFHYWEGILFLGRLRNRQPLISRSSTKEIYHVMAAATSEHLCLWSSLFVSGYSSIGPDETFL</sequence>
<proteinExistence type="predicted"/>
<dbReference type="Proteomes" id="UP000233551">
    <property type="component" value="Unassembled WGS sequence"/>
</dbReference>
<gene>
    <name evidence="1" type="ORF">CRG98_036300</name>
</gene>
<reference evidence="1 2" key="1">
    <citation type="submission" date="2017-11" db="EMBL/GenBank/DDBJ databases">
        <title>De-novo sequencing of pomegranate (Punica granatum L.) genome.</title>
        <authorList>
            <person name="Akparov Z."/>
            <person name="Amiraslanov A."/>
            <person name="Hajiyeva S."/>
            <person name="Abbasov M."/>
            <person name="Kaur K."/>
            <person name="Hamwieh A."/>
            <person name="Solovyev V."/>
            <person name="Salamov A."/>
            <person name="Braich B."/>
            <person name="Kosarev P."/>
            <person name="Mahmoud A."/>
            <person name="Hajiyev E."/>
            <person name="Babayeva S."/>
            <person name="Izzatullayeva V."/>
            <person name="Mammadov A."/>
            <person name="Mammadov A."/>
            <person name="Sharifova S."/>
            <person name="Ojaghi J."/>
            <person name="Eynullazada K."/>
            <person name="Bayramov B."/>
            <person name="Abdulazimova A."/>
            <person name="Shahmuradov I."/>
        </authorList>
    </citation>
    <scope>NUCLEOTIDE SEQUENCE [LARGE SCALE GENOMIC DNA]</scope>
    <source>
        <strain evidence="2">cv. AG2017</strain>
        <tissue evidence="1">Leaf</tissue>
    </source>
</reference>
<name>A0A2I0IHX6_PUNGR</name>
<evidence type="ECO:0000313" key="1">
    <source>
        <dbReference type="EMBL" id="PKI43320.1"/>
    </source>
</evidence>